<evidence type="ECO:0000313" key="1">
    <source>
        <dbReference type="EMBL" id="CEK71655.1"/>
    </source>
</evidence>
<protein>
    <submittedName>
        <fullName evidence="1">Uncharacterized protein</fullName>
    </submittedName>
</protein>
<organism evidence="1">
    <name type="scientific">Arion vulgaris</name>
    <dbReference type="NCBI Taxonomy" id="1028688"/>
    <lineage>
        <taxon>Eukaryota</taxon>
        <taxon>Metazoa</taxon>
        <taxon>Spiralia</taxon>
        <taxon>Lophotrochozoa</taxon>
        <taxon>Mollusca</taxon>
        <taxon>Gastropoda</taxon>
        <taxon>Heterobranchia</taxon>
        <taxon>Euthyneura</taxon>
        <taxon>Panpulmonata</taxon>
        <taxon>Eupulmonata</taxon>
        <taxon>Stylommatophora</taxon>
        <taxon>Helicina</taxon>
        <taxon>Arionoidea</taxon>
        <taxon>Arionidae</taxon>
        <taxon>Arion</taxon>
    </lineage>
</organism>
<dbReference type="EMBL" id="HACG01024790">
    <property type="protein sequence ID" value="CEK71655.1"/>
    <property type="molecule type" value="Transcribed_RNA"/>
</dbReference>
<reference evidence="1" key="1">
    <citation type="submission" date="2014-12" db="EMBL/GenBank/DDBJ databases">
        <title>Insight into the proteome of Arion vulgaris.</title>
        <authorList>
            <person name="Aradska J."/>
            <person name="Bulat T."/>
            <person name="Smidak R."/>
            <person name="Sarate P."/>
            <person name="Gangsoo J."/>
            <person name="Sialana F."/>
            <person name="Bilban M."/>
            <person name="Lubec G."/>
        </authorList>
    </citation>
    <scope>NUCLEOTIDE SEQUENCE</scope>
    <source>
        <tissue evidence="1">Skin</tissue>
    </source>
</reference>
<accession>A0A0B6ZV37</accession>
<sequence length="71" mass="8071">WPTRNWYYTACASTTNFMQRRERKLVAVGQRKASMASGNDTITYGIKIERIEQGNHPMYHLQSLALPAAAV</sequence>
<feature type="non-terminal residue" evidence="1">
    <location>
        <position position="71"/>
    </location>
</feature>
<gene>
    <name evidence="1" type="primary">ORF79300</name>
</gene>
<name>A0A0B6ZV37_9EUPU</name>
<proteinExistence type="predicted"/>
<dbReference type="AlphaFoldDB" id="A0A0B6ZV37"/>
<feature type="non-terminal residue" evidence="1">
    <location>
        <position position="1"/>
    </location>
</feature>